<feature type="transmembrane region" description="Helical" evidence="6">
    <location>
        <begin position="233"/>
        <end position="253"/>
    </location>
</feature>
<protein>
    <recommendedName>
        <fullName evidence="7">Ion transport domain-containing protein</fullName>
    </recommendedName>
</protein>
<feature type="transmembrane region" description="Helical" evidence="6">
    <location>
        <begin position="598"/>
        <end position="619"/>
    </location>
</feature>
<feature type="transmembrane region" description="Helical" evidence="6">
    <location>
        <begin position="374"/>
        <end position="393"/>
    </location>
</feature>
<accession>A0A8J4GY95</accession>
<dbReference type="GO" id="GO:0005248">
    <property type="term" value="F:voltage-gated sodium channel activity"/>
    <property type="evidence" value="ECO:0007669"/>
    <property type="project" value="TreeGrafter"/>
</dbReference>
<proteinExistence type="predicted"/>
<gene>
    <name evidence="8" type="ORF">Vretimale_19030</name>
</gene>
<evidence type="ECO:0000256" key="3">
    <source>
        <dbReference type="ARBA" id="ARBA00022989"/>
    </source>
</evidence>
<feature type="transmembrane region" description="Helical" evidence="6">
    <location>
        <begin position="767"/>
        <end position="791"/>
    </location>
</feature>
<evidence type="ECO:0000256" key="6">
    <source>
        <dbReference type="SAM" id="Phobius"/>
    </source>
</evidence>
<evidence type="ECO:0000256" key="2">
    <source>
        <dbReference type="ARBA" id="ARBA00022692"/>
    </source>
</evidence>
<feature type="region of interest" description="Disordered" evidence="5">
    <location>
        <begin position="457"/>
        <end position="497"/>
    </location>
</feature>
<keyword evidence="2 6" id="KW-0812">Transmembrane</keyword>
<feature type="compositionally biased region" description="Acidic residues" evidence="5">
    <location>
        <begin position="799"/>
        <end position="817"/>
    </location>
</feature>
<feature type="region of interest" description="Disordered" evidence="5">
    <location>
        <begin position="799"/>
        <end position="887"/>
    </location>
</feature>
<feature type="compositionally biased region" description="Pro residues" evidence="5">
    <location>
        <begin position="486"/>
        <end position="495"/>
    </location>
</feature>
<feature type="compositionally biased region" description="Acidic residues" evidence="5">
    <location>
        <begin position="465"/>
        <end position="474"/>
    </location>
</feature>
<dbReference type="PANTHER" id="PTHR10037:SF62">
    <property type="entry name" value="SODIUM CHANNEL PROTEIN 60E"/>
    <property type="match status" value="1"/>
</dbReference>
<feature type="compositionally biased region" description="Low complexity" evidence="5">
    <location>
        <begin position="860"/>
        <end position="875"/>
    </location>
</feature>
<dbReference type="InterPro" id="IPR005821">
    <property type="entry name" value="Ion_trans_dom"/>
</dbReference>
<organism evidence="8 9">
    <name type="scientific">Volvox reticuliferus</name>
    <dbReference type="NCBI Taxonomy" id="1737510"/>
    <lineage>
        <taxon>Eukaryota</taxon>
        <taxon>Viridiplantae</taxon>
        <taxon>Chlorophyta</taxon>
        <taxon>core chlorophytes</taxon>
        <taxon>Chlorophyceae</taxon>
        <taxon>CS clade</taxon>
        <taxon>Chlamydomonadales</taxon>
        <taxon>Volvocaceae</taxon>
        <taxon>Volvox</taxon>
    </lineage>
</organism>
<name>A0A8J4GY95_9CHLO</name>
<feature type="transmembrane region" description="Helical" evidence="6">
    <location>
        <begin position="626"/>
        <end position="646"/>
    </location>
</feature>
<dbReference type="GO" id="GO:0001518">
    <property type="term" value="C:voltage-gated sodium channel complex"/>
    <property type="evidence" value="ECO:0007669"/>
    <property type="project" value="TreeGrafter"/>
</dbReference>
<keyword evidence="4 6" id="KW-0472">Membrane</keyword>
<dbReference type="Proteomes" id="UP000722791">
    <property type="component" value="Unassembled WGS sequence"/>
</dbReference>
<comment type="caution">
    <text evidence="8">The sequence shown here is derived from an EMBL/GenBank/DDBJ whole genome shotgun (WGS) entry which is preliminary data.</text>
</comment>
<dbReference type="PANTHER" id="PTHR10037">
    <property type="entry name" value="VOLTAGE-GATED CATION CHANNEL CALCIUM AND SODIUM"/>
    <property type="match status" value="1"/>
</dbReference>
<evidence type="ECO:0000259" key="7">
    <source>
        <dbReference type="Pfam" id="PF00520"/>
    </source>
</evidence>
<feature type="transmembrane region" description="Helical" evidence="6">
    <location>
        <begin position="413"/>
        <end position="436"/>
    </location>
</feature>
<feature type="domain" description="Ion transport" evidence="7">
    <location>
        <begin position="97"/>
        <end position="445"/>
    </location>
</feature>
<evidence type="ECO:0000313" key="9">
    <source>
        <dbReference type="Proteomes" id="UP000722791"/>
    </source>
</evidence>
<dbReference type="Pfam" id="PF00520">
    <property type="entry name" value="Ion_trans"/>
    <property type="match status" value="2"/>
</dbReference>
<feature type="region of interest" description="Disordered" evidence="5">
    <location>
        <begin position="1"/>
        <end position="25"/>
    </location>
</feature>
<evidence type="ECO:0000256" key="4">
    <source>
        <dbReference type="ARBA" id="ARBA00023136"/>
    </source>
</evidence>
<comment type="subcellular location">
    <subcellularLocation>
        <location evidence="1">Membrane</location>
        <topology evidence="1">Multi-pass membrane protein</topology>
    </subcellularLocation>
</comment>
<dbReference type="Gene3D" id="1.20.120.350">
    <property type="entry name" value="Voltage-gated potassium channels. Chain C"/>
    <property type="match status" value="2"/>
</dbReference>
<feature type="domain" description="Ion transport" evidence="7">
    <location>
        <begin position="561"/>
        <end position="800"/>
    </location>
</feature>
<sequence>MDDIRGQGTVAQGDNGNDAAESEVAEVGPRVASGPQLALIPLCGQSRSAGLVRRDSSSFFQPALNVLKQLNKNDLSFYLFNRECTIRKACLFMAGAPAFGKFVLLLVFLNCVTLAMEPGPCDEECQKSEYMRALFITDTIFTACFTLEILCQAIAHCFFLGPSAYLHDGWNWIDVLSTASGYIAFLPLTDSGSGLNGLRGLRAIRPLRALKAIPGLRRLVQCLLEVVPLLLDVLFLLVWVFFAFGIIALNIFMGALHRRCAYLTTAAAPPPLPTAPPWSNGSNRATAATIAAAGTFLSSNSSLNLSISDSSGGGSGGARGGGSGAAGGSWSLVPGLENTPCSSSGSGGSFKCPMEYGGFAVSCRGKYDNPNFDYTGFDNFGMAAFNIFAVLTLDGWSEQQLYPLWSAMGPGLPITFFSLLVLFGAFFAMQLVVAIMSSKFAQLEALARHRGGVSRSTTSNLQQLEDAEEDEDEFGGGSASVTTIARPPPQPPQPSPSRSIMGRITAAIVAGAAATVRRYSACKRAVLVWAYNVRLRHLQPLHRVRLPPWRRRAHTVVQHEMFVRLMTGLILVNTIALAMDHYGIEPTWARAIDLINNILTYIFIIELVLKHVAVGFLRYWTDPWDILDGVVVGVSIAEIILVATGGNKTGTQAFRTLRVLRILRTLKLLRRIKSLHRLIKLVMKGFRALGNFLLLASLFIFIFAVMGLHQFGGLWSFQPAANLDDLDGSRSNFDTLWQSGYTVFQILTCDDWLRIAWNGMRGSGNAAVLYFAVWVIIGNFTLLSLFLAILITSFNTADEDDEGEAADEDEETDEEGEPYTPGPARSSVATIDSRHAAHQNLRRRVRGGGGGRVGSDDVSRNVAVGGAGAGDSNSNGHGGGSGGGGATNALQQRVVERVSERLDPARVKIMKRWLVMIGFTHGMKPYEVDSIVQELDARLAFDPDSIRLDSSFTTPHRLHRRSAPLAGLQRFSTIRRITTNRTSDGGSPAAAAVAAVPPAEIENTDTNADIDIDAQRSSARRMPAGVASLRRFTAALGASPAVSTSSRGTAVAAAAAAAGGLDSGYGMTVDQHGVVVGCSADHSPRTTRGSLQSAGLPTALRAAIAASVITANGVSSAGDGDGNREDGGLSNIKLGGYPASVKLAGDMSAAQTPAFASGPIPVVMPERPSGGGVGLVLERLAHAVRRLGGVGSIPTAATPRASSPGMAARYDGASLPLPPLSYAAAARRRSVGGLDAHHPRASYNGGGGTVANVAAAFWHNNHSNYHNHHIPHGRKRLGRPLAALQADREDSWAMLLPRSEALRRYQRMQQQHLQRVEEAWAQERFRSWLKDSHLAAGGGGIVDGGDTGSGDLTAMATPAPQPSSRYHAAAVTVTGTGDGTSTPLPTSDEASTSEFAGVSHTGMMEDDGGVEGLSPFRRHLGLRLLMRNRSAPALRLAQEGVLRGAVGGLSLFGTTWRSRRSRGGAAAAAAASTSPYSTCDGVTDNA</sequence>
<evidence type="ECO:0000256" key="1">
    <source>
        <dbReference type="ARBA" id="ARBA00004141"/>
    </source>
</evidence>
<dbReference type="EMBL" id="BNCQ01000078">
    <property type="protein sequence ID" value="GIM16368.1"/>
    <property type="molecule type" value="Genomic_DNA"/>
</dbReference>
<feature type="transmembrane region" description="Helical" evidence="6">
    <location>
        <begin position="689"/>
        <end position="715"/>
    </location>
</feature>
<dbReference type="SUPFAM" id="SSF81324">
    <property type="entry name" value="Voltage-gated potassium channels"/>
    <property type="match status" value="2"/>
</dbReference>
<dbReference type="InterPro" id="IPR027359">
    <property type="entry name" value="Volt_channel_dom_sf"/>
</dbReference>
<feature type="compositionally biased region" description="Basic residues" evidence="5">
    <location>
        <begin position="836"/>
        <end position="846"/>
    </location>
</feature>
<evidence type="ECO:0000256" key="5">
    <source>
        <dbReference type="SAM" id="MobiDB-lite"/>
    </source>
</evidence>
<dbReference type="Gene3D" id="1.10.287.70">
    <property type="match status" value="2"/>
</dbReference>
<evidence type="ECO:0000313" key="8">
    <source>
        <dbReference type="EMBL" id="GIM16368.1"/>
    </source>
</evidence>
<feature type="non-terminal residue" evidence="8">
    <location>
        <position position="1"/>
    </location>
</feature>
<feature type="transmembrane region" description="Helical" evidence="6">
    <location>
        <begin position="89"/>
        <end position="109"/>
    </location>
</feature>
<keyword evidence="3 6" id="KW-1133">Transmembrane helix</keyword>
<reference evidence="8" key="1">
    <citation type="journal article" date="2021" name="Proc. Natl. Acad. Sci. U.S.A.">
        <title>Three genomes in the algal genus Volvox reveal the fate of a haploid sex-determining region after a transition to homothallism.</title>
        <authorList>
            <person name="Yamamoto K."/>
            <person name="Hamaji T."/>
            <person name="Kawai-Toyooka H."/>
            <person name="Matsuzaki R."/>
            <person name="Takahashi F."/>
            <person name="Nishimura Y."/>
            <person name="Kawachi M."/>
            <person name="Noguchi H."/>
            <person name="Minakuchi Y."/>
            <person name="Umen J.G."/>
            <person name="Toyoda A."/>
            <person name="Nozaki H."/>
        </authorList>
    </citation>
    <scope>NUCLEOTIDE SEQUENCE</scope>
    <source>
        <strain evidence="8">NIES-3785</strain>
    </source>
</reference>
<feature type="compositionally biased region" description="Gly residues" evidence="5">
    <location>
        <begin position="876"/>
        <end position="886"/>
    </location>
</feature>
<dbReference type="InterPro" id="IPR043203">
    <property type="entry name" value="VGCC_Ca_Na"/>
</dbReference>
<feature type="transmembrane region" description="Helical" evidence="6">
    <location>
        <begin position="561"/>
        <end position="578"/>
    </location>
</feature>